<dbReference type="KEGG" id="haei:MUN82_18315"/>
<dbReference type="Pfam" id="PF14568">
    <property type="entry name" value="SUKH_6"/>
    <property type="match status" value="1"/>
</dbReference>
<dbReference type="Gene3D" id="3.40.1580.10">
    <property type="entry name" value="SMI1/KNR4-like"/>
    <property type="match status" value="1"/>
</dbReference>
<dbReference type="RefSeq" id="WP_245092750.1">
    <property type="nucleotide sequence ID" value="NZ_CP095053.1"/>
</dbReference>
<proteinExistence type="predicted"/>
<dbReference type="Proteomes" id="UP000829925">
    <property type="component" value="Chromosome"/>
</dbReference>
<protein>
    <submittedName>
        <fullName evidence="1">SMI1/KNR4 family protein</fullName>
    </submittedName>
</protein>
<dbReference type="AlphaFoldDB" id="A0A8T9SSV4"/>
<sequence length="181" mass="20371">MPLFQHLPRPVSPVAADLIYLATHRLPDSLGFPPSYQTFAKEFGWGRLGELFLIYVPLGDYPDSWQVRSPWIKKGMDEFYAEIEYDDPFELEPDGYVGLEKSLLPFAMSENGEYLAWDMSKRGPDEELPIYVLASRLAGISYGGANLDEFVDNCLSEQKVKQVLGTGYSPLPPIFEPSALV</sequence>
<organism evidence="1 2">
    <name type="scientific">Hymenobacter aerilatus</name>
    <dbReference type="NCBI Taxonomy" id="2932251"/>
    <lineage>
        <taxon>Bacteria</taxon>
        <taxon>Pseudomonadati</taxon>
        <taxon>Bacteroidota</taxon>
        <taxon>Cytophagia</taxon>
        <taxon>Cytophagales</taxon>
        <taxon>Hymenobacteraceae</taxon>
        <taxon>Hymenobacter</taxon>
    </lineage>
</organism>
<dbReference type="InterPro" id="IPR037883">
    <property type="entry name" value="Knr4/Smi1-like_sf"/>
</dbReference>
<evidence type="ECO:0000313" key="2">
    <source>
        <dbReference type="Proteomes" id="UP000829925"/>
    </source>
</evidence>
<dbReference type="SUPFAM" id="SSF160631">
    <property type="entry name" value="SMI1/KNR4-like"/>
    <property type="match status" value="1"/>
</dbReference>
<gene>
    <name evidence="1" type="ORF">MUN82_18315</name>
</gene>
<reference evidence="1 2" key="1">
    <citation type="submission" date="2022-04" db="EMBL/GenBank/DDBJ databases">
        <title>Hymenobacter sp. isolated from the air.</title>
        <authorList>
            <person name="Won M."/>
            <person name="Lee C.-M."/>
            <person name="Woen H.-Y."/>
            <person name="Kwon S.-W."/>
        </authorList>
    </citation>
    <scope>NUCLEOTIDE SEQUENCE [LARGE SCALE GENOMIC DNA]</scope>
    <source>
        <strain evidence="2">5413 J-13</strain>
    </source>
</reference>
<dbReference type="EMBL" id="CP095053">
    <property type="protein sequence ID" value="UOR04885.1"/>
    <property type="molecule type" value="Genomic_DNA"/>
</dbReference>
<name>A0A8T9SSV4_9BACT</name>
<evidence type="ECO:0000313" key="1">
    <source>
        <dbReference type="EMBL" id="UOR04885.1"/>
    </source>
</evidence>
<accession>A0A8T9SSV4</accession>
<keyword evidence="2" id="KW-1185">Reference proteome</keyword>